<evidence type="ECO:0000256" key="1">
    <source>
        <dbReference type="SAM" id="MobiDB-lite"/>
    </source>
</evidence>
<sequence>MSNHDHAPSSTIPSPDRPPSDRPSSDESPPERPYSEESMSDSLRSTPEQSPHPEDKIKMFYPGRDNIYGGILPSNLVVWDPETRLSHLQYVAQLSPETTALMTDKTTIVVSIRHEYRNDDSGDRRRCWDIYFGPGSVWNFCQSYPLDNTMTHICGDVHALIYALCTIKFYTLGGSLLSQIYIATDSYSMSHLFTGPSKDPETNPNTGLHGHE</sequence>
<dbReference type="EMBL" id="ONZP01000110">
    <property type="protein sequence ID" value="SPJ73963.1"/>
    <property type="molecule type" value="Genomic_DNA"/>
</dbReference>
<protein>
    <submittedName>
        <fullName evidence="2">Uncharacterized protein</fullName>
    </submittedName>
</protein>
<comment type="caution">
    <text evidence="2">The sequence shown here is derived from an EMBL/GenBank/DDBJ whole genome shotgun (WGS) entry which is preliminary data.</text>
</comment>
<evidence type="ECO:0000313" key="3">
    <source>
        <dbReference type="Proteomes" id="UP001187734"/>
    </source>
</evidence>
<name>A0AAE8SFH7_9HYPO</name>
<keyword evidence="3" id="KW-1185">Reference proteome</keyword>
<reference evidence="2" key="1">
    <citation type="submission" date="2018-03" db="EMBL/GenBank/DDBJ databases">
        <authorList>
            <person name="Guldener U."/>
        </authorList>
    </citation>
    <scope>NUCLEOTIDE SEQUENCE</scope>
</reference>
<proteinExistence type="predicted"/>
<organism evidence="2 3">
    <name type="scientific">Fusarium torulosum</name>
    <dbReference type="NCBI Taxonomy" id="33205"/>
    <lineage>
        <taxon>Eukaryota</taxon>
        <taxon>Fungi</taxon>
        <taxon>Dikarya</taxon>
        <taxon>Ascomycota</taxon>
        <taxon>Pezizomycotina</taxon>
        <taxon>Sordariomycetes</taxon>
        <taxon>Hypocreomycetidae</taxon>
        <taxon>Hypocreales</taxon>
        <taxon>Nectriaceae</taxon>
        <taxon>Fusarium</taxon>
    </lineage>
</organism>
<dbReference type="Proteomes" id="UP001187734">
    <property type="component" value="Unassembled WGS sequence"/>
</dbReference>
<feature type="compositionally biased region" description="Basic and acidic residues" evidence="1">
    <location>
        <begin position="18"/>
        <end position="35"/>
    </location>
</feature>
<gene>
    <name evidence="2" type="ORF">FTOL_03693</name>
</gene>
<feature type="compositionally biased region" description="Polar residues" evidence="1">
    <location>
        <begin position="40"/>
        <end position="49"/>
    </location>
</feature>
<feature type="region of interest" description="Disordered" evidence="1">
    <location>
        <begin position="1"/>
        <end position="59"/>
    </location>
</feature>
<dbReference type="AlphaFoldDB" id="A0AAE8SFH7"/>
<evidence type="ECO:0000313" key="2">
    <source>
        <dbReference type="EMBL" id="SPJ73963.1"/>
    </source>
</evidence>
<accession>A0AAE8SFH7</accession>